<dbReference type="Proteomes" id="UP001150581">
    <property type="component" value="Unassembled WGS sequence"/>
</dbReference>
<sequence length="366" mass="38672">QTVNYTFLFQRQQLRSRMADAQQRRLWRLRDMRVQDDRRYGDKASARFGASAYSVDEDVALITQQASNIQQIKRTRRSAQTAQKCLVHMRKQRLAVSGLAPEEMDADYAAMQLPVFPREHAGGFRRLFVPSTAPGPGAVAGKKRKARQPRQPKKKQALDAGNGTPKGGAGPATPKPAATAAATATAVLAKQPPSVVKAAVDGSQRVIKQAAGNQQKALGRINSQQQQHQEQSAPHPNNRPLPPAPLALKQQQQQPSQWQQQQLAALPVNNYRPILSSLAQPQSTASAPATAAVVAPRKGEQQQQGTNHVTPANGASAAVAVAAANPAAGGTGAVGESGGKGETANGRGSVDMHVPPGSSGPLGLKA</sequence>
<name>A0ACC1I330_9FUNG</name>
<gene>
    <name evidence="1" type="ORF">LPJ66_009518</name>
</gene>
<evidence type="ECO:0000313" key="1">
    <source>
        <dbReference type="EMBL" id="KAJ1886669.1"/>
    </source>
</evidence>
<dbReference type="EMBL" id="JANBPG010002203">
    <property type="protein sequence ID" value="KAJ1886669.1"/>
    <property type="molecule type" value="Genomic_DNA"/>
</dbReference>
<evidence type="ECO:0000313" key="2">
    <source>
        <dbReference type="Proteomes" id="UP001150581"/>
    </source>
</evidence>
<keyword evidence="2" id="KW-1185">Reference proteome</keyword>
<proteinExistence type="predicted"/>
<organism evidence="1 2">
    <name type="scientific">Kickxella alabastrina</name>
    <dbReference type="NCBI Taxonomy" id="61397"/>
    <lineage>
        <taxon>Eukaryota</taxon>
        <taxon>Fungi</taxon>
        <taxon>Fungi incertae sedis</taxon>
        <taxon>Zoopagomycota</taxon>
        <taxon>Kickxellomycotina</taxon>
        <taxon>Kickxellomycetes</taxon>
        <taxon>Kickxellales</taxon>
        <taxon>Kickxellaceae</taxon>
        <taxon>Kickxella</taxon>
    </lineage>
</organism>
<reference evidence="1" key="1">
    <citation type="submission" date="2022-07" db="EMBL/GenBank/DDBJ databases">
        <title>Phylogenomic reconstructions and comparative analyses of Kickxellomycotina fungi.</title>
        <authorList>
            <person name="Reynolds N.K."/>
            <person name="Stajich J.E."/>
            <person name="Barry K."/>
            <person name="Grigoriev I.V."/>
            <person name="Crous P."/>
            <person name="Smith M.E."/>
        </authorList>
    </citation>
    <scope>NUCLEOTIDE SEQUENCE</scope>
    <source>
        <strain evidence="1">Benny 63K</strain>
    </source>
</reference>
<accession>A0ACC1I330</accession>
<protein>
    <submittedName>
        <fullName evidence="1">Uncharacterized protein</fullName>
    </submittedName>
</protein>
<feature type="non-terminal residue" evidence="1">
    <location>
        <position position="1"/>
    </location>
</feature>
<comment type="caution">
    <text evidence="1">The sequence shown here is derived from an EMBL/GenBank/DDBJ whole genome shotgun (WGS) entry which is preliminary data.</text>
</comment>